<proteinExistence type="predicted"/>
<organism evidence="1">
    <name type="scientific">marine sediment metagenome</name>
    <dbReference type="NCBI Taxonomy" id="412755"/>
    <lineage>
        <taxon>unclassified sequences</taxon>
        <taxon>metagenomes</taxon>
        <taxon>ecological metagenomes</taxon>
    </lineage>
</organism>
<comment type="caution">
    <text evidence="1">The sequence shown here is derived from an EMBL/GenBank/DDBJ whole genome shotgun (WGS) entry which is preliminary data.</text>
</comment>
<accession>A0A0F9BY34</accession>
<evidence type="ECO:0000313" key="1">
    <source>
        <dbReference type="EMBL" id="KKL18847.1"/>
    </source>
</evidence>
<name>A0A0F9BY34_9ZZZZ</name>
<gene>
    <name evidence="1" type="ORF">LCGC14_2471440</name>
</gene>
<sequence>MKKRKYRIKYLINGEWKERGIYELTRPELKELKIKLKKVCKKIKITRPTKKIFKQNPSLIDVLEEDRAEELSILALLKPVNVHSYNLVVASPSIREDEQRRKKSPPGK</sequence>
<reference evidence="1" key="1">
    <citation type="journal article" date="2015" name="Nature">
        <title>Complex archaea that bridge the gap between prokaryotes and eukaryotes.</title>
        <authorList>
            <person name="Spang A."/>
            <person name="Saw J.H."/>
            <person name="Jorgensen S.L."/>
            <person name="Zaremba-Niedzwiedzka K."/>
            <person name="Martijn J."/>
            <person name="Lind A.E."/>
            <person name="van Eijk R."/>
            <person name="Schleper C."/>
            <person name="Guy L."/>
            <person name="Ettema T.J."/>
        </authorList>
    </citation>
    <scope>NUCLEOTIDE SEQUENCE</scope>
</reference>
<protein>
    <submittedName>
        <fullName evidence="1">Uncharacterized protein</fullName>
    </submittedName>
</protein>
<dbReference type="AlphaFoldDB" id="A0A0F9BY34"/>
<dbReference type="EMBL" id="LAZR01038710">
    <property type="protein sequence ID" value="KKL18847.1"/>
    <property type="molecule type" value="Genomic_DNA"/>
</dbReference>